<evidence type="ECO:0000313" key="3">
    <source>
        <dbReference type="EMBL" id="KAG9230072.1"/>
    </source>
</evidence>
<comment type="caution">
    <text evidence="3">The sequence shown here is derived from an EMBL/GenBank/DDBJ whole genome shotgun (WGS) entry which is preliminary data.</text>
</comment>
<dbReference type="Pfam" id="PF07000">
    <property type="entry name" value="DUF1308"/>
    <property type="match status" value="1"/>
</dbReference>
<feature type="region of interest" description="Disordered" evidence="1">
    <location>
        <begin position="515"/>
        <end position="534"/>
    </location>
</feature>
<name>A0A9P7YBA7_9HELO</name>
<keyword evidence="4" id="KW-1185">Reference proteome</keyword>
<dbReference type="PANTHER" id="PTHR13379:SF0">
    <property type="entry name" value="UPF0415 PROTEIN C7ORF25"/>
    <property type="match status" value="1"/>
</dbReference>
<feature type="region of interest" description="Disordered" evidence="1">
    <location>
        <begin position="37"/>
        <end position="60"/>
    </location>
</feature>
<accession>A0A9P7YBA7</accession>
<protein>
    <recommendedName>
        <fullName evidence="2">DUF1308 domain-containing protein</fullName>
    </recommendedName>
</protein>
<organism evidence="3 4">
    <name type="scientific">Amylocarpus encephaloides</name>
    <dbReference type="NCBI Taxonomy" id="45428"/>
    <lineage>
        <taxon>Eukaryota</taxon>
        <taxon>Fungi</taxon>
        <taxon>Dikarya</taxon>
        <taxon>Ascomycota</taxon>
        <taxon>Pezizomycotina</taxon>
        <taxon>Leotiomycetes</taxon>
        <taxon>Helotiales</taxon>
        <taxon>Helotiales incertae sedis</taxon>
        <taxon>Amylocarpus</taxon>
    </lineage>
</organism>
<dbReference type="InterPro" id="IPR010733">
    <property type="entry name" value="DUF1308"/>
</dbReference>
<proteinExistence type="predicted"/>
<evidence type="ECO:0000313" key="4">
    <source>
        <dbReference type="Proteomes" id="UP000824998"/>
    </source>
</evidence>
<reference evidence="3" key="1">
    <citation type="journal article" date="2021" name="IMA Fungus">
        <title>Genomic characterization of three marine fungi, including Emericellopsis atlantica sp. nov. with signatures of a generalist lifestyle and marine biomass degradation.</title>
        <authorList>
            <person name="Hagestad O.C."/>
            <person name="Hou L."/>
            <person name="Andersen J.H."/>
            <person name="Hansen E.H."/>
            <person name="Altermark B."/>
            <person name="Li C."/>
            <person name="Kuhnert E."/>
            <person name="Cox R.J."/>
            <person name="Crous P.W."/>
            <person name="Spatafora J.W."/>
            <person name="Lail K."/>
            <person name="Amirebrahimi M."/>
            <person name="Lipzen A."/>
            <person name="Pangilinan J."/>
            <person name="Andreopoulos W."/>
            <person name="Hayes R.D."/>
            <person name="Ng V."/>
            <person name="Grigoriev I.V."/>
            <person name="Jackson S.A."/>
            <person name="Sutton T.D.S."/>
            <person name="Dobson A.D.W."/>
            <person name="Rama T."/>
        </authorList>
    </citation>
    <scope>NUCLEOTIDE SEQUENCE</scope>
    <source>
        <strain evidence="3">TRa018bII</strain>
    </source>
</reference>
<dbReference type="AlphaFoldDB" id="A0A9P7YBA7"/>
<feature type="domain" description="DUF1308" evidence="2">
    <location>
        <begin position="315"/>
        <end position="401"/>
    </location>
</feature>
<dbReference type="EMBL" id="MU251704">
    <property type="protein sequence ID" value="KAG9230072.1"/>
    <property type="molecule type" value="Genomic_DNA"/>
</dbReference>
<dbReference type="PANTHER" id="PTHR13379">
    <property type="entry name" value="UNCHARACTERIZED DUF1308"/>
    <property type="match status" value="1"/>
</dbReference>
<evidence type="ECO:0000259" key="2">
    <source>
        <dbReference type="Pfam" id="PF07000"/>
    </source>
</evidence>
<dbReference type="OrthoDB" id="441890at2759"/>
<gene>
    <name evidence="3" type="ORF">BJ875DRAFT_473224</name>
</gene>
<feature type="compositionally biased region" description="Acidic residues" evidence="1">
    <location>
        <begin position="37"/>
        <end position="47"/>
    </location>
</feature>
<sequence length="534" mass="60376">MDTNSAHPEKGETAHLHQDLEGKITELNVADAVIEVESEERDTEDGSVTEVGPEVDAQGLASEMQERCRTLLSELEEFSQYLKAQRKENTVELRTFRNGLQSEMKLIDKLAKKDTPNETTVHSLRSSNFLFYASVWSTAKACNGLTALSRRFYWDPNQAMPNINGEISTRGTKHRTWSAVADVVCQNGLEWVKVSSNTEKRIIWDLAKAGWVGDSESEDFEDDDYDDPQGILRQVESLVKAAKATRVRYRHPSIRLVLPRISRTPKAKEVDMVIQKIRNLGVTVQTAEDMAEELPLSDRLHKLVADRIETFSEVLNIDCTVLLAFASDLSHGRVEPEDWHNKMIQRQRKMEAEEQLLPCSLWPACKNKKMVCTREAAVRMQEIVNTIGTINEKERTDLLMNLNTDARLTTAQRLEEFQKLSDYTIPPDWQLPIEVIDVSVPGMLKQLPPVAEKIAESLSEINRSVTLYGWQSGQTTISSNRAVAKEVESMIEESRESDEIGPDIWLCSTTRSLVGKEKERRGGVKEKTGESESS</sequence>
<evidence type="ECO:0000256" key="1">
    <source>
        <dbReference type="SAM" id="MobiDB-lite"/>
    </source>
</evidence>
<dbReference type="Proteomes" id="UP000824998">
    <property type="component" value="Unassembled WGS sequence"/>
</dbReference>